<dbReference type="PANTHER" id="PTHR18919:SF139">
    <property type="entry name" value="THIOLASE-LIKE PROTEIN TYPE 1 ADDITIONAL C-TERMINAL DOMAIN-CONTAINING PROTEIN"/>
    <property type="match status" value="1"/>
</dbReference>
<keyword evidence="2" id="KW-0808">Transferase</keyword>
<evidence type="ECO:0000256" key="1">
    <source>
        <dbReference type="ARBA" id="ARBA00010982"/>
    </source>
</evidence>
<sequence>MTLDPRTPVLVGCGQSLQRPDDPRAASFDTAADPATLMAEAIRLAAADAGLAKVPDVDAIRVVALLSWKYGNPAWFVAQKLGITARQYGLSVNGGNTPQTLVNSAALDIQSGRADIVVLTGGEASRTKQRAKKAGHNLAWPKADASTPDADVVSEDLSMAGEQEIARRIVMPVQVYPMFETAIRARAGRSVAEHQVFISELWSRFSKVAAKNPNAWSRRELSAEEIRTPGPDNRMVGFPYPKFMNSNNDVDMGAALIVCSVEKAESLGIPRDRWVFIHSGSDCHEHQYISNRWTFAETPAIELGGKRALEFAGLTIGDIDIVDLYSCFPSAVQLGAQSLGLDINSQLTRTGGLPFAGGPWNNYVMHAIATVMNDLRERPGAKGLVWANGGYTTKHAFGVYSTEPPATAFRHAYPQDEIDAMPRRDVATIDQAAGLPATIEAYSVMHGRDGAPEMIHAACLLADGRRAWGESTDVELGRSMCTNEFVGRRVDLDAKGVFHVA</sequence>
<name>B1N6P1_9BACT</name>
<dbReference type="Gene3D" id="3.40.47.10">
    <property type="match status" value="1"/>
</dbReference>
<dbReference type="PANTHER" id="PTHR18919">
    <property type="entry name" value="ACETYL-COA C-ACYLTRANSFERASE"/>
    <property type="match status" value="1"/>
</dbReference>
<organism evidence="5">
    <name type="scientific">uncultured bacterium CBNPD1 BAC clone 2089</name>
    <dbReference type="NCBI Taxonomy" id="417311"/>
    <lineage>
        <taxon>Bacteria</taxon>
        <taxon>environmental samples</taxon>
    </lineage>
</organism>
<evidence type="ECO:0000256" key="3">
    <source>
        <dbReference type="ARBA" id="ARBA00023315"/>
    </source>
</evidence>
<dbReference type="EMBL" id="EF157672">
    <property type="protein sequence ID" value="ABM53587.1"/>
    <property type="molecule type" value="Genomic_DNA"/>
</dbReference>
<dbReference type="Pfam" id="PF18313">
    <property type="entry name" value="TLP1_add_C"/>
    <property type="match status" value="1"/>
</dbReference>
<dbReference type="SUPFAM" id="SSF53901">
    <property type="entry name" value="Thiolase-like"/>
    <property type="match status" value="1"/>
</dbReference>
<protein>
    <recommendedName>
        <fullName evidence="4">Thiolase-like protein type 1 additional C-terminal domain-containing protein</fullName>
    </recommendedName>
</protein>
<evidence type="ECO:0000256" key="2">
    <source>
        <dbReference type="ARBA" id="ARBA00022679"/>
    </source>
</evidence>
<evidence type="ECO:0000313" key="5">
    <source>
        <dbReference type="EMBL" id="ABM53587.1"/>
    </source>
</evidence>
<dbReference type="AlphaFoldDB" id="B1N6P1"/>
<dbReference type="InterPro" id="IPR016039">
    <property type="entry name" value="Thiolase-like"/>
</dbReference>
<keyword evidence="3" id="KW-0012">Acyltransferase</keyword>
<comment type="similarity">
    <text evidence="1">Belongs to the thiolase-like superfamily. Thiolase family.</text>
</comment>
<proteinExistence type="inferred from homology"/>
<accession>B1N6P1</accession>
<dbReference type="InterPro" id="IPR040771">
    <property type="entry name" value="TLP1_add_C"/>
</dbReference>
<feature type="domain" description="Thiolase-like protein type 1 additional C-terminal" evidence="4">
    <location>
        <begin position="415"/>
        <end position="493"/>
    </location>
</feature>
<evidence type="ECO:0000259" key="4">
    <source>
        <dbReference type="Pfam" id="PF18313"/>
    </source>
</evidence>
<reference evidence="5" key="1">
    <citation type="journal article" date="2008" name="FEMS Microbiol. Ecol.">
        <title>Metagenomic analysis of a freshwater toxic cyanobacteria bloom.</title>
        <authorList>
            <person name="Pope P.B."/>
            <person name="Patel B.K."/>
        </authorList>
    </citation>
    <scope>NUCLEOTIDE SEQUENCE</scope>
</reference>
<dbReference type="GO" id="GO:0016746">
    <property type="term" value="F:acyltransferase activity"/>
    <property type="evidence" value="ECO:0007669"/>
    <property type="project" value="UniProtKB-KW"/>
</dbReference>
<dbReference type="Gene3D" id="2.40.50.840">
    <property type="match status" value="1"/>
</dbReference>